<accession>A0ABX8RKT4</accession>
<evidence type="ECO:0000313" key="1">
    <source>
        <dbReference type="EMBL" id="QXN90247.1"/>
    </source>
</evidence>
<gene>
    <name evidence="1" type="ORF">KV110_33275</name>
</gene>
<evidence type="ECO:0000313" key="2">
    <source>
        <dbReference type="Proteomes" id="UP000694257"/>
    </source>
</evidence>
<protein>
    <submittedName>
        <fullName evidence="1">Uncharacterized protein</fullName>
    </submittedName>
</protein>
<dbReference type="EMBL" id="CP078145">
    <property type="protein sequence ID" value="QXN90247.1"/>
    <property type="molecule type" value="Genomic_DNA"/>
</dbReference>
<organism evidence="1 2">
    <name type="scientific">Nocardia iowensis</name>
    <dbReference type="NCBI Taxonomy" id="204891"/>
    <lineage>
        <taxon>Bacteria</taxon>
        <taxon>Bacillati</taxon>
        <taxon>Actinomycetota</taxon>
        <taxon>Actinomycetes</taxon>
        <taxon>Mycobacteriales</taxon>
        <taxon>Nocardiaceae</taxon>
        <taxon>Nocardia</taxon>
    </lineage>
</organism>
<sequence>MEPLDEKTLSSLADLICGDDTLHYRRAVDLVDFFRSAGWDEITDYDGESRRSWTYEQLARKRHDTDAMERVLCRLVDRREYPGRPELTDAIRADLNRLLEPELVHIELDNDLRPHLRPGRAQPDHPPEDPSRRELLYRVEDVVTDRRLIPLLNQRIREFHACRETGSYLAAVILAGSLLEGILHDAAQHRPVPPEIFDEPEAKKLNVSRPRGPGDWGLHPLAFVARRLQWIDSDVGEVIGALRKFRNIVHPRQQLELVGEVPDADTLEMYWPIVVGTINDLARTKPDNRATNKRNISNSG</sequence>
<name>A0ABX8RKT4_NOCIO</name>
<dbReference type="Proteomes" id="UP000694257">
    <property type="component" value="Chromosome"/>
</dbReference>
<keyword evidence="2" id="KW-1185">Reference proteome</keyword>
<dbReference type="RefSeq" id="WP_218471119.1">
    <property type="nucleotide sequence ID" value="NZ_BAABJN010000006.1"/>
</dbReference>
<proteinExistence type="predicted"/>
<reference evidence="1 2" key="1">
    <citation type="submission" date="2021-07" db="EMBL/GenBank/DDBJ databases">
        <title>Whole Genome Sequence of Nocardia Iowensis.</title>
        <authorList>
            <person name="Lamm A."/>
            <person name="Collins-Fairclough A.M."/>
            <person name="Bunk B."/>
            <person name="Sproer C."/>
        </authorList>
    </citation>
    <scope>NUCLEOTIDE SEQUENCE [LARGE SCALE GENOMIC DNA]</scope>
    <source>
        <strain evidence="1 2">NRRL 5646</strain>
    </source>
</reference>